<keyword evidence="1" id="KW-0560">Oxidoreductase</keyword>
<evidence type="ECO:0000313" key="4">
    <source>
        <dbReference type="Proteomes" id="UP000824176"/>
    </source>
</evidence>
<dbReference type="InterPro" id="IPR050791">
    <property type="entry name" value="Aldo-Keto_reductase"/>
</dbReference>
<gene>
    <name evidence="3" type="ORF">H9804_01650</name>
</gene>
<evidence type="ECO:0000259" key="2">
    <source>
        <dbReference type="Pfam" id="PF00248"/>
    </source>
</evidence>
<dbReference type="SUPFAM" id="SSF51430">
    <property type="entry name" value="NAD(P)-linked oxidoreductase"/>
    <property type="match status" value="1"/>
</dbReference>
<dbReference type="InterPro" id="IPR036812">
    <property type="entry name" value="NAD(P)_OxRdtase_dom_sf"/>
</dbReference>
<dbReference type="Proteomes" id="UP000824176">
    <property type="component" value="Unassembled WGS sequence"/>
</dbReference>
<name>A0A9D2GSK6_9BACT</name>
<accession>A0A9D2GSK6</accession>
<protein>
    <submittedName>
        <fullName evidence="3">Aldo/keto reductase</fullName>
    </submittedName>
</protein>
<reference evidence="3" key="1">
    <citation type="journal article" date="2021" name="PeerJ">
        <title>Extensive microbial diversity within the chicken gut microbiome revealed by metagenomics and culture.</title>
        <authorList>
            <person name="Gilroy R."/>
            <person name="Ravi A."/>
            <person name="Getino M."/>
            <person name="Pursley I."/>
            <person name="Horton D.L."/>
            <person name="Alikhan N.F."/>
            <person name="Baker D."/>
            <person name="Gharbi K."/>
            <person name="Hall N."/>
            <person name="Watson M."/>
            <person name="Adriaenssens E.M."/>
            <person name="Foster-Nyarko E."/>
            <person name="Jarju S."/>
            <person name="Secka A."/>
            <person name="Antonio M."/>
            <person name="Oren A."/>
            <person name="Chaudhuri R.R."/>
            <person name="La Ragione R."/>
            <person name="Hildebrand F."/>
            <person name="Pallen M.J."/>
        </authorList>
    </citation>
    <scope>NUCLEOTIDE SEQUENCE</scope>
    <source>
        <strain evidence="3">ChiW4-1371</strain>
    </source>
</reference>
<feature type="domain" description="NADP-dependent oxidoreductase" evidence="2">
    <location>
        <begin position="50"/>
        <end position="340"/>
    </location>
</feature>
<dbReference type="Pfam" id="PF00248">
    <property type="entry name" value="Aldo_ket_red"/>
    <property type="match status" value="1"/>
</dbReference>
<evidence type="ECO:0000256" key="1">
    <source>
        <dbReference type="ARBA" id="ARBA00023002"/>
    </source>
</evidence>
<dbReference type="GO" id="GO:0016491">
    <property type="term" value="F:oxidoreductase activity"/>
    <property type="evidence" value="ECO:0007669"/>
    <property type="project" value="UniProtKB-KW"/>
</dbReference>
<dbReference type="EMBL" id="DXAQ01000023">
    <property type="protein sequence ID" value="HIZ88622.1"/>
    <property type="molecule type" value="Genomic_DNA"/>
</dbReference>
<sequence>MNRRNFLKLMAVMGIYASTGIPKITYAEEYKISKKRILGKGDYSLEVSALGFGVMGMTYNRGPLPNRKDMINLLHKAYDYGITLFDTAEIYGPHTNEILAGEALSKFKNKIHITTKFGHDIVNGKYNYGKLNSRPEQIRKVAEESLKRLKIDRIDIFYQHRVDPKVPIEDVAGTVKDLIKEGKVRCFGLCEAGIETIRKAHKEQPVTALQSEYHIMWREPETIFPVLEELGIGFVPYSPLNRGYLAGKMDKNTKFDPKNDNRGTLLRFTQEALEKNKKFITLLEKYGKNKNATPAQMALAWLLAQKPYIVPIPGTTKLNHLQENINAVNISFTKLELAQFNNELSKMEVFGERYNKEQQKQVEK</sequence>
<dbReference type="Gene3D" id="3.20.20.100">
    <property type="entry name" value="NADP-dependent oxidoreductase domain"/>
    <property type="match status" value="1"/>
</dbReference>
<dbReference type="PANTHER" id="PTHR43625">
    <property type="entry name" value="AFLATOXIN B1 ALDEHYDE REDUCTASE"/>
    <property type="match status" value="1"/>
</dbReference>
<organism evidence="3 4">
    <name type="scientific">Candidatus Mucispirillum faecigallinarum</name>
    <dbReference type="NCBI Taxonomy" id="2838699"/>
    <lineage>
        <taxon>Bacteria</taxon>
        <taxon>Pseudomonadati</taxon>
        <taxon>Deferribacterota</taxon>
        <taxon>Deferribacteres</taxon>
        <taxon>Deferribacterales</taxon>
        <taxon>Mucispirillaceae</taxon>
        <taxon>Mucispirillum</taxon>
    </lineage>
</organism>
<comment type="caution">
    <text evidence="3">The sequence shown here is derived from an EMBL/GenBank/DDBJ whole genome shotgun (WGS) entry which is preliminary data.</text>
</comment>
<dbReference type="AlphaFoldDB" id="A0A9D2GSK6"/>
<dbReference type="PANTHER" id="PTHR43625:SF77">
    <property type="entry name" value="ALDO-KETO REDUCTASE"/>
    <property type="match status" value="1"/>
</dbReference>
<dbReference type="GO" id="GO:0005737">
    <property type="term" value="C:cytoplasm"/>
    <property type="evidence" value="ECO:0007669"/>
    <property type="project" value="TreeGrafter"/>
</dbReference>
<reference evidence="3" key="2">
    <citation type="submission" date="2021-04" db="EMBL/GenBank/DDBJ databases">
        <authorList>
            <person name="Gilroy R."/>
        </authorList>
    </citation>
    <scope>NUCLEOTIDE SEQUENCE</scope>
    <source>
        <strain evidence="3">ChiW4-1371</strain>
    </source>
</reference>
<evidence type="ECO:0000313" key="3">
    <source>
        <dbReference type="EMBL" id="HIZ88622.1"/>
    </source>
</evidence>
<proteinExistence type="predicted"/>
<dbReference type="InterPro" id="IPR023210">
    <property type="entry name" value="NADP_OxRdtase_dom"/>
</dbReference>
<dbReference type="CDD" id="cd19078">
    <property type="entry name" value="AKR_AKR13C1_2"/>
    <property type="match status" value="1"/>
</dbReference>